<evidence type="ECO:0000259" key="4">
    <source>
        <dbReference type="PROSITE" id="PS50003"/>
    </source>
</evidence>
<protein>
    <recommendedName>
        <fullName evidence="4">PH domain-containing protein</fullName>
    </recommendedName>
</protein>
<accession>A0AAD9P5D7</accession>
<dbReference type="SMART" id="SM00233">
    <property type="entry name" value="PH"/>
    <property type="match status" value="1"/>
</dbReference>
<evidence type="ECO:0000313" key="5">
    <source>
        <dbReference type="EMBL" id="KAK2188440.1"/>
    </source>
</evidence>
<dbReference type="Pfam" id="PF00779">
    <property type="entry name" value="BTK"/>
    <property type="match status" value="1"/>
</dbReference>
<dbReference type="InterPro" id="IPR011993">
    <property type="entry name" value="PH-like_dom_sf"/>
</dbReference>
<evidence type="ECO:0000256" key="1">
    <source>
        <dbReference type="ARBA" id="ARBA00022723"/>
    </source>
</evidence>
<sequence>MDKKKGVKSERMMQYVPKRGIFRRAKQKERTIVLTHAQLQCVKDNRHVKVNIHLAEVKAVEELDDIAYAFQVVYIGKDGWNALYLVCFDESQRHDWMKLVTHASKGRGADFDKRYHSGVYEEANGRFTCCNQDRNTPGCQEKTVPKKTVRMKDTVDQTGM</sequence>
<proteinExistence type="predicted"/>
<dbReference type="SUPFAM" id="SSF50729">
    <property type="entry name" value="PH domain-like"/>
    <property type="match status" value="1"/>
</dbReference>
<evidence type="ECO:0000256" key="2">
    <source>
        <dbReference type="ARBA" id="ARBA00022771"/>
    </source>
</evidence>
<evidence type="ECO:0000256" key="3">
    <source>
        <dbReference type="ARBA" id="ARBA00022833"/>
    </source>
</evidence>
<keyword evidence="3" id="KW-0862">Zinc</keyword>
<comment type="caution">
    <text evidence="5">The sequence shown here is derived from an EMBL/GenBank/DDBJ whole genome shotgun (WGS) entry which is preliminary data.</text>
</comment>
<feature type="domain" description="PH" evidence="4">
    <location>
        <begin position="15"/>
        <end position="105"/>
    </location>
</feature>
<evidence type="ECO:0000313" key="6">
    <source>
        <dbReference type="Proteomes" id="UP001209878"/>
    </source>
</evidence>
<organism evidence="5 6">
    <name type="scientific">Ridgeia piscesae</name>
    <name type="common">Tubeworm</name>
    <dbReference type="NCBI Taxonomy" id="27915"/>
    <lineage>
        <taxon>Eukaryota</taxon>
        <taxon>Metazoa</taxon>
        <taxon>Spiralia</taxon>
        <taxon>Lophotrochozoa</taxon>
        <taxon>Annelida</taxon>
        <taxon>Polychaeta</taxon>
        <taxon>Sedentaria</taxon>
        <taxon>Canalipalpata</taxon>
        <taxon>Sabellida</taxon>
        <taxon>Siboglinidae</taxon>
        <taxon>Ridgeia</taxon>
    </lineage>
</organism>
<dbReference type="GO" id="GO:0035556">
    <property type="term" value="P:intracellular signal transduction"/>
    <property type="evidence" value="ECO:0007669"/>
    <property type="project" value="InterPro"/>
</dbReference>
<dbReference type="GO" id="GO:0008270">
    <property type="term" value="F:zinc ion binding"/>
    <property type="evidence" value="ECO:0007669"/>
    <property type="project" value="UniProtKB-KW"/>
</dbReference>
<dbReference type="EMBL" id="JAODUO010000132">
    <property type="protein sequence ID" value="KAK2188440.1"/>
    <property type="molecule type" value="Genomic_DNA"/>
</dbReference>
<dbReference type="Proteomes" id="UP001209878">
    <property type="component" value="Unassembled WGS sequence"/>
</dbReference>
<keyword evidence="1" id="KW-0479">Metal-binding</keyword>
<dbReference type="PROSITE" id="PS50003">
    <property type="entry name" value="PH_DOMAIN"/>
    <property type="match status" value="1"/>
</dbReference>
<dbReference type="Gene3D" id="2.30.29.30">
    <property type="entry name" value="Pleckstrin-homology domain (PH domain)/Phosphotyrosine-binding domain (PTB)"/>
    <property type="match status" value="1"/>
</dbReference>
<gene>
    <name evidence="5" type="ORF">NP493_132g05046</name>
</gene>
<keyword evidence="6" id="KW-1185">Reference proteome</keyword>
<keyword evidence="2" id="KW-0863">Zinc-finger</keyword>
<dbReference type="InterPro" id="IPR001849">
    <property type="entry name" value="PH_domain"/>
</dbReference>
<reference evidence="5" key="1">
    <citation type="journal article" date="2023" name="Mol. Biol. Evol.">
        <title>Third-Generation Sequencing Reveals the Adaptive Role of the Epigenome in Three Deep-Sea Polychaetes.</title>
        <authorList>
            <person name="Perez M."/>
            <person name="Aroh O."/>
            <person name="Sun Y."/>
            <person name="Lan Y."/>
            <person name="Juniper S.K."/>
            <person name="Young C.R."/>
            <person name="Angers B."/>
            <person name="Qian P.Y."/>
        </authorList>
    </citation>
    <scope>NUCLEOTIDE SEQUENCE</scope>
    <source>
        <strain evidence="5">R07B-5</strain>
    </source>
</reference>
<name>A0AAD9P5D7_RIDPI</name>
<dbReference type="AlphaFoldDB" id="A0AAD9P5D7"/>
<dbReference type="InterPro" id="IPR001562">
    <property type="entry name" value="Znf_Btk_motif"/>
</dbReference>